<organism evidence="1 2">
    <name type="scientific">Diploptera punctata</name>
    <name type="common">Pacific beetle cockroach</name>
    <dbReference type="NCBI Taxonomy" id="6984"/>
    <lineage>
        <taxon>Eukaryota</taxon>
        <taxon>Metazoa</taxon>
        <taxon>Ecdysozoa</taxon>
        <taxon>Arthropoda</taxon>
        <taxon>Hexapoda</taxon>
        <taxon>Insecta</taxon>
        <taxon>Pterygota</taxon>
        <taxon>Neoptera</taxon>
        <taxon>Polyneoptera</taxon>
        <taxon>Dictyoptera</taxon>
        <taxon>Blattodea</taxon>
        <taxon>Blaberoidea</taxon>
        <taxon>Blaberidae</taxon>
        <taxon>Diplopterinae</taxon>
        <taxon>Diploptera</taxon>
    </lineage>
</organism>
<accession>A0AAD7ZGT4</accession>
<dbReference type="EMBL" id="JASPKZ010008359">
    <property type="protein sequence ID" value="KAJ9580126.1"/>
    <property type="molecule type" value="Genomic_DNA"/>
</dbReference>
<reference evidence="1" key="2">
    <citation type="submission" date="2023-05" db="EMBL/GenBank/DDBJ databases">
        <authorList>
            <person name="Fouks B."/>
        </authorList>
    </citation>
    <scope>NUCLEOTIDE SEQUENCE</scope>
    <source>
        <strain evidence="1">Stay&amp;Tobe</strain>
        <tissue evidence="1">Testes</tissue>
    </source>
</reference>
<comment type="caution">
    <text evidence="1">The sequence shown here is derived from an EMBL/GenBank/DDBJ whole genome shotgun (WGS) entry which is preliminary data.</text>
</comment>
<sequence>MHSCTCQNSALNEDVIPDESKSIDSTSSNADTAINECSDVKVTIKQELSDVDDYQGHQQNSVNNNFYSNHNIKEEIKEVDSFERSSGGSCEIKSCMTVGERNKNNVCPYISCTDNENNYNINKISNEHVLSELDINYHNEIHGNDVNLSSGDQNTLSDDMLPINLSIVKNHNSENENNTRNHFRIGKRKRSTCDAFPKSSNKLNTFISIGRDEKINNISDKRFCSMMLNSEVYRNPSYSRILKPVQAERSSWEQTRSMYSPSNTYIARNIMESSVSSYNHSEQNLSSEDENSFRSNRNSFISYNNFTDTVEGTYGEKSSGILNFSKSQLPDIYSDVHIHSSKRAGEKIARCSCDKCLAAPDLIQGCDRCDYVPKYLHKMSENLNNTGEEIFRRIEESLAETETLKSREEELLKRIAKSLNDAETLKFKEEELLKKIERSLTEAETLKFREEEILRKIEVSLAKSETVRSQDDELLMKIEASLQNSQYSMIDEDPEFESKFNIDKDCSLPLKKRKKRLKALMREDVKPRIQQNLSAESFPSYPSKPMISIAELLQKNIPMFEEPSAASTMPYYNSKPLYCGNVKMEDRYVEMLDCNNKSEIDSKMFNHCKSEGSSASCSYSGVVNTFMTANIENKIHTDQIKRESGSPMLSEQSGIMNSGYGLDTKEGVDVYNNKDFTKKVACKLEMNLSIIKVEENQNNNLKHEVENVNKGKKCLISNRVAHDNGNSLNSLHLGDTEFKDGTSKMKQEICPIDCELIKKESISD</sequence>
<reference evidence="1" key="1">
    <citation type="journal article" date="2023" name="IScience">
        <title>Live-bearing cockroach genome reveals convergent evolutionary mechanisms linked to viviparity in insects and beyond.</title>
        <authorList>
            <person name="Fouks B."/>
            <person name="Harrison M.C."/>
            <person name="Mikhailova A.A."/>
            <person name="Marchal E."/>
            <person name="English S."/>
            <person name="Carruthers M."/>
            <person name="Jennings E.C."/>
            <person name="Chiamaka E.L."/>
            <person name="Frigard R.A."/>
            <person name="Pippel M."/>
            <person name="Attardo G.M."/>
            <person name="Benoit J.B."/>
            <person name="Bornberg-Bauer E."/>
            <person name="Tobe S.S."/>
        </authorList>
    </citation>
    <scope>NUCLEOTIDE SEQUENCE</scope>
    <source>
        <strain evidence="1">Stay&amp;Tobe</strain>
    </source>
</reference>
<dbReference type="AlphaFoldDB" id="A0AAD7ZGT4"/>
<dbReference type="Proteomes" id="UP001233999">
    <property type="component" value="Unassembled WGS sequence"/>
</dbReference>
<proteinExistence type="predicted"/>
<name>A0AAD7ZGT4_DIPPU</name>
<protein>
    <submittedName>
        <fullName evidence="1">Uncharacterized protein</fullName>
    </submittedName>
</protein>
<keyword evidence="2" id="KW-1185">Reference proteome</keyword>
<evidence type="ECO:0000313" key="2">
    <source>
        <dbReference type="Proteomes" id="UP001233999"/>
    </source>
</evidence>
<gene>
    <name evidence="1" type="ORF">L9F63_004199</name>
</gene>
<evidence type="ECO:0000313" key="1">
    <source>
        <dbReference type="EMBL" id="KAJ9580126.1"/>
    </source>
</evidence>